<comment type="similarity">
    <text evidence="3 7">Belongs to the type-II 3-dehydroquinase family.</text>
</comment>
<comment type="catalytic activity">
    <reaction evidence="1 7">
        <text>3-dehydroquinate = 3-dehydroshikimate + H2O</text>
        <dbReference type="Rhea" id="RHEA:21096"/>
        <dbReference type="ChEBI" id="CHEBI:15377"/>
        <dbReference type="ChEBI" id="CHEBI:16630"/>
        <dbReference type="ChEBI" id="CHEBI:32364"/>
        <dbReference type="EC" id="4.2.1.10"/>
    </reaction>
</comment>
<dbReference type="UniPathway" id="UPA00053">
    <property type="reaction ID" value="UER00086"/>
</dbReference>
<evidence type="ECO:0000256" key="4">
    <source>
        <dbReference type="ARBA" id="ARBA00011193"/>
    </source>
</evidence>
<dbReference type="SUPFAM" id="SSF52304">
    <property type="entry name" value="Type II 3-dehydroquinate dehydratase"/>
    <property type="match status" value="1"/>
</dbReference>
<accession>A0A2A2TNJ4</accession>
<keyword evidence="7" id="KW-0028">Amino-acid biosynthesis</keyword>
<comment type="subunit">
    <text evidence="4 7">Homododecamer.</text>
</comment>
<evidence type="ECO:0000256" key="6">
    <source>
        <dbReference type="ARBA" id="ARBA00023239"/>
    </source>
</evidence>
<feature type="binding site" evidence="7 9">
    <location>
        <position position="129"/>
    </location>
    <ligand>
        <name>substrate</name>
    </ligand>
</feature>
<sequence>MIGPVVAKGKLLDVAKLRPLSILVLHGPNLNLLGQREPGIYGSLSLADINRLLAEEASNLSVKAFFVQSNHEGVLVDTIHSALPQHQGILINAGAYTHTSVALRDAIAGVNLPTVEVHLSNIYRREEFRHHSYIAPVAIGQISGFGAQSYLLGLRALVHHLRQQEPE</sequence>
<keyword evidence="6 7" id="KW-0456">Lyase</keyword>
<name>A0A2A2TNJ4_9CYAN</name>
<dbReference type="Pfam" id="PF01220">
    <property type="entry name" value="DHquinase_II"/>
    <property type="match status" value="1"/>
</dbReference>
<feature type="binding site" evidence="7 9">
    <location>
        <position position="92"/>
    </location>
    <ligand>
        <name>substrate</name>
    </ligand>
</feature>
<keyword evidence="7" id="KW-0057">Aromatic amino acid biosynthesis</keyword>
<protein>
    <recommendedName>
        <fullName evidence="5 7">3-dehydroquinate dehydratase</fullName>
        <shortName evidence="7">3-dehydroquinase</shortName>
        <ecNumber evidence="5 7">4.2.1.10</ecNumber>
    </recommendedName>
    <alternativeName>
        <fullName evidence="7">Type II DHQase</fullName>
    </alternativeName>
</protein>
<organism evidence="11 12">
    <name type="scientific">Brunnivagina elsteri CCALA 953</name>
    <dbReference type="NCBI Taxonomy" id="987040"/>
    <lineage>
        <taxon>Bacteria</taxon>
        <taxon>Bacillati</taxon>
        <taxon>Cyanobacteriota</taxon>
        <taxon>Cyanophyceae</taxon>
        <taxon>Nostocales</taxon>
        <taxon>Calotrichaceae</taxon>
        <taxon>Brunnivagina</taxon>
    </lineage>
</organism>
<dbReference type="InterPro" id="IPR036441">
    <property type="entry name" value="DHquinase_II_sf"/>
</dbReference>
<dbReference type="OrthoDB" id="9790793at2"/>
<evidence type="ECO:0000256" key="1">
    <source>
        <dbReference type="ARBA" id="ARBA00001864"/>
    </source>
</evidence>
<feature type="binding site" evidence="7 9">
    <location>
        <begin position="119"/>
        <end position="120"/>
    </location>
    <ligand>
        <name>substrate</name>
    </ligand>
</feature>
<evidence type="ECO:0000256" key="10">
    <source>
        <dbReference type="PIRSR" id="PIRSR001399-3"/>
    </source>
</evidence>
<feature type="site" description="Transition state stabilizer" evidence="7 10">
    <location>
        <position position="36"/>
    </location>
</feature>
<feature type="active site" description="Proton acceptor" evidence="7 8">
    <location>
        <position position="41"/>
    </location>
</feature>
<dbReference type="GO" id="GO:0008652">
    <property type="term" value="P:amino acid biosynthetic process"/>
    <property type="evidence" value="ECO:0007669"/>
    <property type="project" value="UniProtKB-KW"/>
</dbReference>
<dbReference type="EC" id="4.2.1.10" evidence="5 7"/>
<comment type="pathway">
    <text evidence="2 7">Metabolic intermediate biosynthesis; chorismate biosynthesis; chorismate from D-erythrose 4-phosphate and phosphoenolpyruvate: step 3/7.</text>
</comment>
<evidence type="ECO:0000313" key="11">
    <source>
        <dbReference type="EMBL" id="PAX60049.1"/>
    </source>
</evidence>
<dbReference type="GO" id="GO:0009073">
    <property type="term" value="P:aromatic amino acid family biosynthetic process"/>
    <property type="evidence" value="ECO:0007669"/>
    <property type="project" value="UniProtKB-KW"/>
</dbReference>
<dbReference type="InterPro" id="IPR001874">
    <property type="entry name" value="DHquinase_II"/>
</dbReference>
<dbReference type="NCBIfam" id="NF003806">
    <property type="entry name" value="PRK05395.1-3"/>
    <property type="match status" value="1"/>
</dbReference>
<dbReference type="HAMAP" id="MF_00169">
    <property type="entry name" value="AroQ"/>
    <property type="match status" value="1"/>
</dbReference>
<evidence type="ECO:0000256" key="3">
    <source>
        <dbReference type="ARBA" id="ARBA00011037"/>
    </source>
</evidence>
<comment type="caution">
    <text evidence="11">The sequence shown here is derived from an EMBL/GenBank/DDBJ whole genome shotgun (WGS) entry which is preliminary data.</text>
</comment>
<dbReference type="PANTHER" id="PTHR21272:SF3">
    <property type="entry name" value="CATABOLIC 3-DEHYDROQUINASE"/>
    <property type="match status" value="1"/>
</dbReference>
<dbReference type="GO" id="GO:0003855">
    <property type="term" value="F:3-dehydroquinate dehydratase activity"/>
    <property type="evidence" value="ECO:0007669"/>
    <property type="project" value="UniProtKB-UniRule"/>
</dbReference>
<dbReference type="CDD" id="cd00466">
    <property type="entry name" value="DHQase_II"/>
    <property type="match status" value="1"/>
</dbReference>
<dbReference type="GO" id="GO:0009423">
    <property type="term" value="P:chorismate biosynthetic process"/>
    <property type="evidence" value="ECO:0007669"/>
    <property type="project" value="UniProtKB-UniRule"/>
</dbReference>
<dbReference type="GO" id="GO:0019631">
    <property type="term" value="P:quinate catabolic process"/>
    <property type="evidence" value="ECO:0007669"/>
    <property type="project" value="TreeGrafter"/>
</dbReference>
<dbReference type="NCBIfam" id="NF003807">
    <property type="entry name" value="PRK05395.1-4"/>
    <property type="match status" value="1"/>
</dbReference>
<dbReference type="PROSITE" id="PS01029">
    <property type="entry name" value="DEHYDROQUINASE_II"/>
    <property type="match status" value="1"/>
</dbReference>
<feature type="binding site" evidence="7 9">
    <location>
        <position position="105"/>
    </location>
    <ligand>
        <name>substrate</name>
    </ligand>
</feature>
<dbReference type="RefSeq" id="WP_095720421.1">
    <property type="nucleotide sequence ID" value="NZ_NTFS01000024.1"/>
</dbReference>
<dbReference type="EMBL" id="NTFS01000024">
    <property type="protein sequence ID" value="PAX60049.1"/>
    <property type="molecule type" value="Genomic_DNA"/>
</dbReference>
<dbReference type="Proteomes" id="UP000218238">
    <property type="component" value="Unassembled WGS sequence"/>
</dbReference>
<keyword evidence="12" id="KW-1185">Reference proteome</keyword>
<feature type="binding site" evidence="7 9">
    <location>
        <position position="98"/>
    </location>
    <ligand>
        <name>substrate</name>
    </ligand>
</feature>
<dbReference type="NCBIfam" id="TIGR01088">
    <property type="entry name" value="aroQ"/>
    <property type="match status" value="1"/>
</dbReference>
<dbReference type="PIRSF" id="PIRSF001399">
    <property type="entry name" value="DHquinase_II"/>
    <property type="match status" value="1"/>
</dbReference>
<dbReference type="AlphaFoldDB" id="A0A2A2TNJ4"/>
<evidence type="ECO:0000256" key="9">
    <source>
        <dbReference type="PIRSR" id="PIRSR001399-2"/>
    </source>
</evidence>
<evidence type="ECO:0000256" key="2">
    <source>
        <dbReference type="ARBA" id="ARBA00004902"/>
    </source>
</evidence>
<evidence type="ECO:0000256" key="8">
    <source>
        <dbReference type="PIRSR" id="PIRSR001399-1"/>
    </source>
</evidence>
<dbReference type="NCBIfam" id="NF003805">
    <property type="entry name" value="PRK05395.1-2"/>
    <property type="match status" value="1"/>
</dbReference>
<dbReference type="InterPro" id="IPR018509">
    <property type="entry name" value="DHquinase_II_CS"/>
</dbReference>
<reference evidence="11 12" key="1">
    <citation type="submission" date="2017-08" db="EMBL/GenBank/DDBJ databases">
        <title>Draft genome sequence of filamentous cyanobacterium Calothrix elsteri CCALA 953.</title>
        <authorList>
            <person name="Gagunashvili A.N."/>
            <person name="Elster J."/>
            <person name="Andresson O.S."/>
        </authorList>
    </citation>
    <scope>NUCLEOTIDE SEQUENCE [LARGE SCALE GENOMIC DNA]</scope>
    <source>
        <strain evidence="11 12">CCALA 953</strain>
    </source>
</reference>
<gene>
    <name evidence="7 11" type="primary">aroQ</name>
    <name evidence="11" type="ORF">CK510_03780</name>
</gene>
<comment type="function">
    <text evidence="7">Catalyzes a trans-dehydration via an enolate intermediate.</text>
</comment>
<dbReference type="PANTHER" id="PTHR21272">
    <property type="entry name" value="CATABOLIC 3-DEHYDROQUINASE"/>
    <property type="match status" value="1"/>
</dbReference>
<evidence type="ECO:0000313" key="12">
    <source>
        <dbReference type="Proteomes" id="UP000218238"/>
    </source>
</evidence>
<evidence type="ECO:0000256" key="7">
    <source>
        <dbReference type="HAMAP-Rule" id="MF_00169"/>
    </source>
</evidence>
<dbReference type="Gene3D" id="3.40.50.9100">
    <property type="entry name" value="Dehydroquinase, class II"/>
    <property type="match status" value="1"/>
</dbReference>
<evidence type="ECO:0000256" key="5">
    <source>
        <dbReference type="ARBA" id="ARBA00012060"/>
    </source>
</evidence>
<feature type="active site" description="Proton donor" evidence="7 8">
    <location>
        <position position="118"/>
    </location>
</feature>
<proteinExistence type="inferred from homology"/>